<dbReference type="Proteomes" id="UP000799767">
    <property type="component" value="Unassembled WGS sequence"/>
</dbReference>
<dbReference type="InterPro" id="IPR036890">
    <property type="entry name" value="HATPase_C_sf"/>
</dbReference>
<dbReference type="InterPro" id="IPR037198">
    <property type="entry name" value="MutL_C_sf"/>
</dbReference>
<dbReference type="Gene3D" id="3.30.1540.20">
    <property type="entry name" value="MutL, C-terminal domain, dimerisation subdomain"/>
    <property type="match status" value="2"/>
</dbReference>
<dbReference type="GO" id="GO:0140664">
    <property type="term" value="F:ATP-dependent DNA damage sensor activity"/>
    <property type="evidence" value="ECO:0007669"/>
    <property type="project" value="InterPro"/>
</dbReference>
<evidence type="ECO:0000256" key="2">
    <source>
        <dbReference type="SAM" id="MobiDB-lite"/>
    </source>
</evidence>
<accession>A0A6A6PJJ0</accession>
<gene>
    <name evidence="4" type="ORF">BDY17DRAFT_256528</name>
</gene>
<organism evidence="4 5">
    <name type="scientific">Neohortaea acidophila</name>
    <dbReference type="NCBI Taxonomy" id="245834"/>
    <lineage>
        <taxon>Eukaryota</taxon>
        <taxon>Fungi</taxon>
        <taxon>Dikarya</taxon>
        <taxon>Ascomycota</taxon>
        <taxon>Pezizomycotina</taxon>
        <taxon>Dothideomycetes</taxon>
        <taxon>Dothideomycetidae</taxon>
        <taxon>Mycosphaerellales</taxon>
        <taxon>Teratosphaeriaceae</taxon>
        <taxon>Neohortaea</taxon>
    </lineage>
</organism>
<sequence>MPRILPLAHDTISQIQSSRQITSLEGVVLALVENSLDAGSTKLTITVDFRRGACIVDDNGSGIRSDEFAEDGGLGRMHHTSKHSSESDGRLHGSSGTYLASLAALSFLSISSRHLDTQQHANITFHQGRVIKRQASVTSDADIPSSGRHGTRVEVRNLFGNMPVRVKQRTLAAQDGKEDDKAWAVLKHGIVALLLAWKEPCSVTISPESSPARTLRLSALHPAVTAALTEKSLHTLRGATVKYELKDALPLLFQAGLAPHDTRDRWVPVSASTRQVSIRGLICLDAAPTRHCQFISLGVRPCSELFSNSDVSRTVNTIFEHSNFGAMEDDLDVEQLEKHRRKGKELQKGNGLTQRHLRGRKPIDRWPMFVLKIEVASGTHQHLESQKLVDSRAKAIDEVMETMITQWLVAHHFRPRKQRQSGHKRKYVDALGNAHDVGQHDLLRPATSSDHFSSWSRIKSGRPAFYDEMWLSRKPATAPAEQMGTRGDEIETPNKSAFELPVLEAGSLNHSGQPPETGAGHSPADNPEGGDVLVDWQDPISKQTFKVNSRTGVALLPANPIRAAAGVRQPAAVQRAASLRGLPLLPARRSEGASLPGWLPTFLEEWRNPVFAPQQEEKIPTASLTPLGEDSVDVAVGQRTHASTPAALTKISATILSKLSKGALKQATVIQQVDRKYILCKMRSNDIADHVEALVLVDQHAASERATLEGLLAELCEPGDIRENSRKVKTMSLEKTLRFEVSEVEWHHFRAHKQRFVDWGIVYELTAKAEDLSASQVGAPRRCYMIRVQSLPPGIAERCISLPKLLIDLLRSEIWSIVDSGSSPETSLDVAADAHADGTHGWLSRIGSCPKGIIELLNSRACRSAIMFNDELSLDQCKALMMELGDCAFPFMCAHGRVSMVPVAEIRCDFEDSEGDVPSWEKPDVTGSFVEAFRNWSNSSSDLRTASTD</sequence>
<comment type="similarity">
    <text evidence="1">Belongs to the DNA mismatch repair MutL/HexB family.</text>
</comment>
<dbReference type="Pfam" id="PF13589">
    <property type="entry name" value="HATPase_c_3"/>
    <property type="match status" value="1"/>
</dbReference>
<dbReference type="GeneID" id="54472612"/>
<dbReference type="SUPFAM" id="SSF55874">
    <property type="entry name" value="ATPase domain of HSP90 chaperone/DNA topoisomerase II/histidine kinase"/>
    <property type="match status" value="1"/>
</dbReference>
<dbReference type="OrthoDB" id="429932at2759"/>
<dbReference type="AlphaFoldDB" id="A0A6A6PJJ0"/>
<evidence type="ECO:0000313" key="5">
    <source>
        <dbReference type="Proteomes" id="UP000799767"/>
    </source>
</evidence>
<reference evidence="4" key="1">
    <citation type="journal article" date="2020" name="Stud. Mycol.">
        <title>101 Dothideomycetes genomes: a test case for predicting lifestyles and emergence of pathogens.</title>
        <authorList>
            <person name="Haridas S."/>
            <person name="Albert R."/>
            <person name="Binder M."/>
            <person name="Bloem J."/>
            <person name="Labutti K."/>
            <person name="Salamov A."/>
            <person name="Andreopoulos B."/>
            <person name="Baker S."/>
            <person name="Barry K."/>
            <person name="Bills G."/>
            <person name="Bluhm B."/>
            <person name="Cannon C."/>
            <person name="Castanera R."/>
            <person name="Culley D."/>
            <person name="Daum C."/>
            <person name="Ezra D."/>
            <person name="Gonzalez J."/>
            <person name="Henrissat B."/>
            <person name="Kuo A."/>
            <person name="Liang C."/>
            <person name="Lipzen A."/>
            <person name="Lutzoni F."/>
            <person name="Magnuson J."/>
            <person name="Mondo S."/>
            <person name="Nolan M."/>
            <person name="Ohm R."/>
            <person name="Pangilinan J."/>
            <person name="Park H.-J."/>
            <person name="Ramirez L."/>
            <person name="Alfaro M."/>
            <person name="Sun H."/>
            <person name="Tritt A."/>
            <person name="Yoshinaga Y."/>
            <person name="Zwiers L.-H."/>
            <person name="Turgeon B."/>
            <person name="Goodwin S."/>
            <person name="Spatafora J."/>
            <person name="Crous P."/>
            <person name="Grigoriev I."/>
        </authorList>
    </citation>
    <scope>NUCLEOTIDE SEQUENCE</scope>
    <source>
        <strain evidence="4">CBS 113389</strain>
    </source>
</reference>
<protein>
    <recommendedName>
        <fullName evidence="3">MutL C-terminal dimerisation domain-containing protein</fullName>
    </recommendedName>
</protein>
<keyword evidence="5" id="KW-1185">Reference proteome</keyword>
<evidence type="ECO:0000259" key="3">
    <source>
        <dbReference type="SMART" id="SM00853"/>
    </source>
</evidence>
<feature type="domain" description="MutL C-terminal dimerisation" evidence="3">
    <location>
        <begin position="669"/>
        <end position="872"/>
    </location>
</feature>
<dbReference type="PANTHER" id="PTHR10073">
    <property type="entry name" value="DNA MISMATCH REPAIR PROTEIN MLH, PMS, MUTL"/>
    <property type="match status" value="1"/>
</dbReference>
<evidence type="ECO:0000256" key="1">
    <source>
        <dbReference type="ARBA" id="ARBA00006082"/>
    </source>
</evidence>
<dbReference type="RefSeq" id="XP_033586665.1">
    <property type="nucleotide sequence ID" value="XM_033731610.1"/>
</dbReference>
<dbReference type="InterPro" id="IPR042120">
    <property type="entry name" value="MutL_C_dimsub"/>
</dbReference>
<dbReference type="GO" id="GO:0005524">
    <property type="term" value="F:ATP binding"/>
    <property type="evidence" value="ECO:0007669"/>
    <property type="project" value="InterPro"/>
</dbReference>
<dbReference type="InterPro" id="IPR038973">
    <property type="entry name" value="MutL/Mlh/Pms-like"/>
</dbReference>
<dbReference type="PANTHER" id="PTHR10073:SF47">
    <property type="entry name" value="DNA MISMATCH REPAIR PROTEIN MLH3"/>
    <property type="match status" value="1"/>
</dbReference>
<dbReference type="InterPro" id="IPR014790">
    <property type="entry name" value="MutL_C"/>
</dbReference>
<dbReference type="SMART" id="SM00853">
    <property type="entry name" value="MutL_C"/>
    <property type="match status" value="1"/>
</dbReference>
<dbReference type="GO" id="GO:0016887">
    <property type="term" value="F:ATP hydrolysis activity"/>
    <property type="evidence" value="ECO:0007669"/>
    <property type="project" value="InterPro"/>
</dbReference>
<evidence type="ECO:0000313" key="4">
    <source>
        <dbReference type="EMBL" id="KAF2480095.1"/>
    </source>
</evidence>
<dbReference type="EMBL" id="MU001640">
    <property type="protein sequence ID" value="KAF2480095.1"/>
    <property type="molecule type" value="Genomic_DNA"/>
</dbReference>
<dbReference type="GO" id="GO:0006298">
    <property type="term" value="P:mismatch repair"/>
    <property type="evidence" value="ECO:0007669"/>
    <property type="project" value="InterPro"/>
</dbReference>
<feature type="region of interest" description="Disordered" evidence="2">
    <location>
        <begin position="506"/>
        <end position="532"/>
    </location>
</feature>
<dbReference type="SUPFAM" id="SSF118116">
    <property type="entry name" value="DNA mismatch repair protein MutL"/>
    <property type="match status" value="2"/>
</dbReference>
<feature type="region of interest" description="Disordered" evidence="2">
    <location>
        <begin position="67"/>
        <end position="91"/>
    </location>
</feature>
<name>A0A6A6PJJ0_9PEZI</name>
<proteinExistence type="inferred from homology"/>
<dbReference type="Gene3D" id="3.30.565.10">
    <property type="entry name" value="Histidine kinase-like ATPase, C-terminal domain"/>
    <property type="match status" value="1"/>
</dbReference>
<dbReference type="GO" id="GO:0032300">
    <property type="term" value="C:mismatch repair complex"/>
    <property type="evidence" value="ECO:0007669"/>
    <property type="project" value="InterPro"/>
</dbReference>